<sequence length="152" mass="17219">MPDVQAGRFIGCCARRHRSIGFCAFLDQVEANVPEGLDVHLVLDNAATHKNKLIHDWLLMRPRWLLHFTPTSVSLLAPVEGWFALLAATASTRHVPSQGRSGSRHPRRHRSHQRRAGAVHLDQVNSRYHREHQMLLSTSFQLRSLGGERQPA</sequence>
<name>A0A2N9AYY5_METEX</name>
<evidence type="ECO:0000259" key="2">
    <source>
        <dbReference type="Pfam" id="PF13358"/>
    </source>
</evidence>
<feature type="region of interest" description="Disordered" evidence="1">
    <location>
        <begin position="94"/>
        <end position="120"/>
    </location>
</feature>
<dbReference type="AlphaFoldDB" id="A0A2N9AYY5"/>
<accession>A0A2N9AYY5</accession>
<organism evidence="3 4">
    <name type="scientific">Methylorubrum extorquens</name>
    <name type="common">Methylobacterium dichloromethanicum</name>
    <name type="synonym">Methylobacterium extorquens</name>
    <dbReference type="NCBI Taxonomy" id="408"/>
    <lineage>
        <taxon>Bacteria</taxon>
        <taxon>Pseudomonadati</taxon>
        <taxon>Pseudomonadota</taxon>
        <taxon>Alphaproteobacteria</taxon>
        <taxon>Hyphomicrobiales</taxon>
        <taxon>Methylobacteriaceae</taxon>
        <taxon>Methylorubrum</taxon>
    </lineage>
</organism>
<dbReference type="Proteomes" id="UP000233769">
    <property type="component" value="Chromosome tk0001"/>
</dbReference>
<evidence type="ECO:0000313" key="3">
    <source>
        <dbReference type="EMBL" id="SOR32508.1"/>
    </source>
</evidence>
<protein>
    <recommendedName>
        <fullName evidence="2">Tc1-like transposase DDE domain-containing protein</fullName>
    </recommendedName>
</protein>
<dbReference type="InterPro" id="IPR038717">
    <property type="entry name" value="Tc1-like_DDE_dom"/>
</dbReference>
<dbReference type="EMBL" id="LT962688">
    <property type="protein sequence ID" value="SOR32508.1"/>
    <property type="molecule type" value="Genomic_DNA"/>
</dbReference>
<evidence type="ECO:0000313" key="4">
    <source>
        <dbReference type="Proteomes" id="UP000233769"/>
    </source>
</evidence>
<feature type="domain" description="Tc1-like transposase DDE" evidence="2">
    <location>
        <begin position="7"/>
        <end position="95"/>
    </location>
</feature>
<feature type="compositionally biased region" description="Basic residues" evidence="1">
    <location>
        <begin position="102"/>
        <end position="117"/>
    </location>
</feature>
<dbReference type="Pfam" id="PF13358">
    <property type="entry name" value="DDE_3"/>
    <property type="match status" value="1"/>
</dbReference>
<evidence type="ECO:0000256" key="1">
    <source>
        <dbReference type="SAM" id="MobiDB-lite"/>
    </source>
</evidence>
<gene>
    <name evidence="3" type="ORF">TK0001_5949</name>
</gene>
<reference evidence="4" key="1">
    <citation type="submission" date="2017-10" db="EMBL/GenBank/DDBJ databases">
        <authorList>
            <person name="Regsiter A."/>
            <person name="William W."/>
        </authorList>
    </citation>
    <scope>NUCLEOTIDE SEQUENCE [LARGE SCALE GENOMIC DNA]</scope>
</reference>
<proteinExistence type="predicted"/>